<dbReference type="GO" id="GO:0070006">
    <property type="term" value="F:metalloaminopeptidase activity"/>
    <property type="evidence" value="ECO:0007669"/>
    <property type="project" value="TreeGrafter"/>
</dbReference>
<feature type="domain" description="Peptidase M1 membrane alanine aminopeptidase" evidence="3">
    <location>
        <begin position="377"/>
        <end position="573"/>
    </location>
</feature>
<dbReference type="GO" id="GO:0008270">
    <property type="term" value="F:zinc ion binding"/>
    <property type="evidence" value="ECO:0007669"/>
    <property type="project" value="InterPro"/>
</dbReference>
<dbReference type="GO" id="GO:0005615">
    <property type="term" value="C:extracellular space"/>
    <property type="evidence" value="ECO:0007669"/>
    <property type="project" value="TreeGrafter"/>
</dbReference>
<proteinExistence type="predicted"/>
<dbReference type="SUPFAM" id="SSF55486">
    <property type="entry name" value="Metalloproteases ('zincins'), catalytic domain"/>
    <property type="match status" value="1"/>
</dbReference>
<keyword evidence="5" id="KW-1185">Reference proteome</keyword>
<keyword evidence="4" id="KW-0031">Aminopeptidase</keyword>
<dbReference type="CDD" id="cd09604">
    <property type="entry name" value="M1_APN_like"/>
    <property type="match status" value="1"/>
</dbReference>
<keyword evidence="4" id="KW-0645">Protease</keyword>
<evidence type="ECO:0000259" key="3">
    <source>
        <dbReference type="Pfam" id="PF01433"/>
    </source>
</evidence>
<keyword evidence="2" id="KW-0732">Signal</keyword>
<gene>
    <name evidence="4" type="ORF">A3860_25210</name>
</gene>
<feature type="signal peptide" evidence="2">
    <location>
        <begin position="1"/>
        <end position="24"/>
    </location>
</feature>
<dbReference type="InterPro" id="IPR027268">
    <property type="entry name" value="Peptidase_M4/M1_CTD_sf"/>
</dbReference>
<feature type="region of interest" description="Disordered" evidence="1">
    <location>
        <begin position="770"/>
        <end position="796"/>
    </location>
</feature>
<comment type="caution">
    <text evidence="4">The sequence shown here is derived from an EMBL/GenBank/DDBJ whole genome shotgun (WGS) entry which is preliminary data.</text>
</comment>
<keyword evidence="4" id="KW-0378">Hydrolase</keyword>
<dbReference type="OrthoDB" id="9814383at2"/>
<dbReference type="Proteomes" id="UP000192796">
    <property type="component" value="Unassembled WGS sequence"/>
</dbReference>
<evidence type="ECO:0000313" key="4">
    <source>
        <dbReference type="EMBL" id="OQP63192.1"/>
    </source>
</evidence>
<dbReference type="GO" id="GO:0016020">
    <property type="term" value="C:membrane"/>
    <property type="evidence" value="ECO:0007669"/>
    <property type="project" value="TreeGrafter"/>
</dbReference>
<evidence type="ECO:0000313" key="5">
    <source>
        <dbReference type="Proteomes" id="UP000192796"/>
    </source>
</evidence>
<protein>
    <submittedName>
        <fullName evidence="4">Aminopeptidase</fullName>
    </submittedName>
</protein>
<dbReference type="GO" id="GO:0005737">
    <property type="term" value="C:cytoplasm"/>
    <property type="evidence" value="ECO:0007669"/>
    <property type="project" value="TreeGrafter"/>
</dbReference>
<dbReference type="EMBL" id="LVYD01000046">
    <property type="protein sequence ID" value="OQP63192.1"/>
    <property type="molecule type" value="Genomic_DNA"/>
</dbReference>
<evidence type="ECO:0000256" key="1">
    <source>
        <dbReference type="SAM" id="MobiDB-lite"/>
    </source>
</evidence>
<dbReference type="InterPro" id="IPR050344">
    <property type="entry name" value="Peptidase_M1_aminopeptidases"/>
</dbReference>
<dbReference type="GO" id="GO:0043171">
    <property type="term" value="P:peptide catabolic process"/>
    <property type="evidence" value="ECO:0007669"/>
    <property type="project" value="TreeGrafter"/>
</dbReference>
<dbReference type="Gene3D" id="1.10.390.10">
    <property type="entry name" value="Neutral Protease Domain 2"/>
    <property type="match status" value="1"/>
</dbReference>
<dbReference type="STRING" id="1703345.A3860_25210"/>
<dbReference type="AlphaFoldDB" id="A0A1V9FXX9"/>
<reference evidence="4 5" key="1">
    <citation type="submission" date="2016-03" db="EMBL/GenBank/DDBJ databases">
        <title>Niastella vici sp. nov., isolated from farmland soil.</title>
        <authorList>
            <person name="Chen L."/>
            <person name="Wang D."/>
            <person name="Yang S."/>
            <person name="Wang G."/>
        </authorList>
    </citation>
    <scope>NUCLEOTIDE SEQUENCE [LARGE SCALE GENOMIC DNA]</scope>
    <source>
        <strain evidence="4 5">DJ57</strain>
    </source>
</reference>
<dbReference type="PANTHER" id="PTHR11533">
    <property type="entry name" value="PROTEASE M1 ZINC METALLOPROTEASE"/>
    <property type="match status" value="1"/>
</dbReference>
<dbReference type="PANTHER" id="PTHR11533:SF174">
    <property type="entry name" value="PUROMYCIN-SENSITIVE AMINOPEPTIDASE-RELATED"/>
    <property type="match status" value="1"/>
</dbReference>
<dbReference type="GO" id="GO:0042277">
    <property type="term" value="F:peptide binding"/>
    <property type="evidence" value="ECO:0007669"/>
    <property type="project" value="TreeGrafter"/>
</dbReference>
<dbReference type="Pfam" id="PF01433">
    <property type="entry name" value="Peptidase_M1"/>
    <property type="match status" value="1"/>
</dbReference>
<evidence type="ECO:0000256" key="2">
    <source>
        <dbReference type="SAM" id="SignalP"/>
    </source>
</evidence>
<accession>A0A1V9FXX9</accession>
<name>A0A1V9FXX9_9BACT</name>
<sequence>MMNQKKQFLFLVLAVAGLYKGAQAQNIQNNPGSNHGNKFEQLGTILPTPNEYRTASGAPGPKYWQQRCDYDIKCELDETNLKLTGSEAVTYFNNSPNTLTYLWLQLDENQVSSVKNANYQTGSTMPKQLSTAALERMEENNTDNGYGCNIVKITDALGSPLKYTINKTMMRVELPTALKPGQKFAFNINWNYKISDRFKYGGRGGYEYFPEDGNYLFTITQWYPRLCVYSDFQGWQNHQFTGRGEFALTFGNFKVQMTVPADHMVGSTGECQNYAQVLTPVQMARYTKAQTAKEPVQIVTLDEAKKAETQKSKTKKTWIFKADNVRDFAWTSSRKFVWDAMPAYVESKKVMCMSFYGKEAYGLYSKFSTKAVAHTIKSYSKFTIPYPYPVAQSIEAANGMEYPMICFNYGRTDKDGTYSEATKYGMLGVIIHEVGHNFFPMIINSDERQWSWMDEGLNSFVEYLTEELYDNKFPIRGKGPAWAIVDYMKLPKDQLEPIMSNSENIIGFGPNAYTKPATGLNMLRETIMGRELFDYSFKEYARRWAFKHPEPADFFRTMEDASGEDLDWFWRGWFFGTDACDIAIDSVKYFKADPTATVPAGDTMANQKVAKPMVTAFDDISKQRNRDDKNIKFLTDQDTSLHDFYWRYDRGLEPVDSTTYAVQQPATTEALDDASKTKLDSKYFYEVGFSNKGGLVMPIIIEWTFKDGTKQIDRIPAQVWRHNEKSLNKLFMKDKEVASIKLDPLRETADIDESNNNWGTMPTPSKFAAFKAKQQPRGQSTGITPMQKAQEKKKGF</sequence>
<dbReference type="InterPro" id="IPR014782">
    <property type="entry name" value="Peptidase_M1_dom"/>
</dbReference>
<organism evidence="4 5">
    <name type="scientific">Niastella vici</name>
    <dbReference type="NCBI Taxonomy" id="1703345"/>
    <lineage>
        <taxon>Bacteria</taxon>
        <taxon>Pseudomonadati</taxon>
        <taxon>Bacteroidota</taxon>
        <taxon>Chitinophagia</taxon>
        <taxon>Chitinophagales</taxon>
        <taxon>Chitinophagaceae</taxon>
        <taxon>Niastella</taxon>
    </lineage>
</organism>
<feature type="chain" id="PRO_5010700505" evidence="2">
    <location>
        <begin position="25"/>
        <end position="796"/>
    </location>
</feature>